<dbReference type="PANTHER" id="PTHR10662:SF22">
    <property type="entry name" value="NUCLEAR RNA EXPORT FACTOR 1"/>
    <property type="match status" value="1"/>
</dbReference>
<evidence type="ECO:0000256" key="5">
    <source>
        <dbReference type="ARBA" id="ARBA00022737"/>
    </source>
</evidence>
<evidence type="ECO:0000259" key="9">
    <source>
        <dbReference type="PROSITE" id="PS51281"/>
    </source>
</evidence>
<keyword evidence="6" id="KW-0509">mRNA transport</keyword>
<keyword evidence="5" id="KW-0677">Repeat</keyword>
<dbReference type="Gene3D" id="3.80.10.10">
    <property type="entry name" value="Ribonuclease Inhibitor"/>
    <property type="match status" value="1"/>
</dbReference>
<dbReference type="OrthoDB" id="25872at2759"/>
<dbReference type="GO" id="GO:0005634">
    <property type="term" value="C:nucleus"/>
    <property type="evidence" value="ECO:0007669"/>
    <property type="project" value="UniProtKB-SubCell"/>
</dbReference>
<feature type="domain" description="NTF2" evidence="8">
    <location>
        <begin position="299"/>
        <end position="477"/>
    </location>
</feature>
<evidence type="ECO:0000256" key="6">
    <source>
        <dbReference type="ARBA" id="ARBA00022816"/>
    </source>
</evidence>
<dbReference type="GO" id="GO:0003723">
    <property type="term" value="F:RNA binding"/>
    <property type="evidence" value="ECO:0007669"/>
    <property type="project" value="TreeGrafter"/>
</dbReference>
<dbReference type="SUPFAM" id="SSF46934">
    <property type="entry name" value="UBA-like"/>
    <property type="match status" value="1"/>
</dbReference>
<dbReference type="InterPro" id="IPR030217">
    <property type="entry name" value="NXF_fam"/>
</dbReference>
<dbReference type="Pfam" id="PF24048">
    <property type="entry name" value="LRR_NXF1-5"/>
    <property type="match status" value="1"/>
</dbReference>
<keyword evidence="3" id="KW-0813">Transport</keyword>
<proteinExistence type="inferred from homology"/>
<dbReference type="InterPro" id="IPR032675">
    <property type="entry name" value="LRR_dom_sf"/>
</dbReference>
<gene>
    <name evidence="10" type="ORF">EW146_g226</name>
</gene>
<evidence type="ECO:0008006" key="12">
    <source>
        <dbReference type="Google" id="ProtNLM"/>
    </source>
</evidence>
<feature type="domain" description="TAP-C" evidence="9">
    <location>
        <begin position="517"/>
        <end position="572"/>
    </location>
</feature>
<comment type="caution">
    <text evidence="10">The sequence shown here is derived from an EMBL/GenBank/DDBJ whole genome shotgun (WGS) entry which is preliminary data.</text>
</comment>
<keyword evidence="11" id="KW-1185">Reference proteome</keyword>
<comment type="similarity">
    <text evidence="2">Belongs to the NXF family.</text>
</comment>
<name>A0A4V3XGG3_9AGAM</name>
<dbReference type="SMART" id="SM00804">
    <property type="entry name" value="TAP_C"/>
    <property type="match status" value="1"/>
</dbReference>
<protein>
    <recommendedName>
        <fullName evidence="12">NTF2-like protein</fullName>
    </recommendedName>
</protein>
<dbReference type="GO" id="GO:0016973">
    <property type="term" value="P:poly(A)+ mRNA export from nucleus"/>
    <property type="evidence" value="ECO:0007669"/>
    <property type="project" value="TreeGrafter"/>
</dbReference>
<comment type="subcellular location">
    <subcellularLocation>
        <location evidence="1">Nucleus</location>
    </subcellularLocation>
</comment>
<keyword evidence="7" id="KW-0539">Nucleus</keyword>
<dbReference type="EMBL" id="SGPL01000005">
    <property type="protein sequence ID" value="THH21303.1"/>
    <property type="molecule type" value="Genomic_DNA"/>
</dbReference>
<evidence type="ECO:0000313" key="10">
    <source>
        <dbReference type="EMBL" id="THH21303.1"/>
    </source>
</evidence>
<sequence length="572" mass="63164">MLGQVGILWATRPIHQRCPAPTPLLLYNTELTLFILHRHSLFVSSSVKLATRIAASESLAIRGAARPTAAGRVRRNAISLNTGKVPGARIIATSRSSLEVWREFVQKRYSPETRFLNLERMSEDPLLGKARLIPPGVPGSSGKEAAVIFKLASHLKPPVRSLSLANNHLSSTHGLSTIAHYLPDLANLSLENNNLRTWKDIDTLSQLSDKKDKLKNLRELILLGNPVRERQGADDQYKNHIIRRFPTLEMLDKEAVAKIAFDNPAASTSSTPHTGPVPTATTFPAEMRPPFVAGVDGNIIVNFFARFFPLFDSQRAGLIDVYHESATFSFQANTSIPARARIQGFQYSKEMPHQRHLEWSAWLGAGSRNLSRVAGAVDKMVKSLHVGREEVVKAITSLPRMRHEVASSPEKFCIDAWPVTQGEKTTLFLSVHGQFTEEPVGGIRSFDRSFILAPATPESRARLNGWDVEILSDQLVVRGYSSHEAWKPGAMLVQAAAAPSIPSIPEAQASLLNSIPEPQRSLVVQISQRTGLNVRFSVDCLQGNGWDLDKAMANFEQVKVRTRGTLGREAFL</sequence>
<dbReference type="SUPFAM" id="SSF52058">
    <property type="entry name" value="L domain-like"/>
    <property type="match status" value="1"/>
</dbReference>
<dbReference type="Pfam" id="PF22602">
    <property type="entry name" value="NXF_NTF2"/>
    <property type="match status" value="1"/>
</dbReference>
<dbReference type="InterPro" id="IPR002075">
    <property type="entry name" value="NTF2_dom"/>
</dbReference>
<evidence type="ECO:0000259" key="8">
    <source>
        <dbReference type="PROSITE" id="PS50177"/>
    </source>
</evidence>
<evidence type="ECO:0000256" key="3">
    <source>
        <dbReference type="ARBA" id="ARBA00022448"/>
    </source>
</evidence>
<evidence type="ECO:0000256" key="4">
    <source>
        <dbReference type="ARBA" id="ARBA00022614"/>
    </source>
</evidence>
<dbReference type="Gene3D" id="3.10.450.50">
    <property type="match status" value="1"/>
</dbReference>
<dbReference type="InterPro" id="IPR009060">
    <property type="entry name" value="UBA-like_sf"/>
</dbReference>
<dbReference type="Pfam" id="PF03943">
    <property type="entry name" value="TAP_C"/>
    <property type="match status" value="1"/>
</dbReference>
<evidence type="ECO:0000256" key="2">
    <source>
        <dbReference type="ARBA" id="ARBA00009285"/>
    </source>
</evidence>
<keyword evidence="4" id="KW-0433">Leucine-rich repeat</keyword>
<dbReference type="PANTHER" id="PTHR10662">
    <property type="entry name" value="NUCLEAR RNA EXPORT FACTOR"/>
    <property type="match status" value="1"/>
</dbReference>
<dbReference type="InterPro" id="IPR057125">
    <property type="entry name" value="NXF1/2/3/5-like_LRR"/>
</dbReference>
<dbReference type="PROSITE" id="PS51281">
    <property type="entry name" value="TAP_C"/>
    <property type="match status" value="1"/>
</dbReference>
<evidence type="ECO:0000313" key="11">
    <source>
        <dbReference type="Proteomes" id="UP000310158"/>
    </source>
</evidence>
<dbReference type="CDD" id="cd14342">
    <property type="entry name" value="UBA_TAP-C"/>
    <property type="match status" value="1"/>
</dbReference>
<dbReference type="Proteomes" id="UP000310158">
    <property type="component" value="Unassembled WGS sequence"/>
</dbReference>
<organism evidence="10 11">
    <name type="scientific">Bondarzewia mesenterica</name>
    <dbReference type="NCBI Taxonomy" id="1095465"/>
    <lineage>
        <taxon>Eukaryota</taxon>
        <taxon>Fungi</taxon>
        <taxon>Dikarya</taxon>
        <taxon>Basidiomycota</taxon>
        <taxon>Agaricomycotina</taxon>
        <taxon>Agaricomycetes</taxon>
        <taxon>Russulales</taxon>
        <taxon>Bondarzewiaceae</taxon>
        <taxon>Bondarzewia</taxon>
    </lineage>
</organism>
<dbReference type="Gene3D" id="1.10.8.10">
    <property type="entry name" value="DNA helicase RuvA subunit, C-terminal domain"/>
    <property type="match status" value="1"/>
</dbReference>
<dbReference type="SUPFAM" id="SSF54427">
    <property type="entry name" value="NTF2-like"/>
    <property type="match status" value="1"/>
</dbReference>
<evidence type="ECO:0000256" key="1">
    <source>
        <dbReference type="ARBA" id="ARBA00004123"/>
    </source>
</evidence>
<dbReference type="PROSITE" id="PS50177">
    <property type="entry name" value="NTF2_DOMAIN"/>
    <property type="match status" value="1"/>
</dbReference>
<reference evidence="10 11" key="1">
    <citation type="submission" date="2019-02" db="EMBL/GenBank/DDBJ databases">
        <title>Genome sequencing of the rare red list fungi Bondarzewia mesenterica.</title>
        <authorList>
            <person name="Buettner E."/>
            <person name="Kellner H."/>
        </authorList>
    </citation>
    <scope>NUCLEOTIDE SEQUENCE [LARGE SCALE GENOMIC DNA]</scope>
    <source>
        <strain evidence="10 11">DSM 108281</strain>
    </source>
</reference>
<dbReference type="InterPro" id="IPR032710">
    <property type="entry name" value="NTF2-like_dom_sf"/>
</dbReference>
<dbReference type="InterPro" id="IPR005637">
    <property type="entry name" value="TAP_C_dom"/>
</dbReference>
<dbReference type="AlphaFoldDB" id="A0A4V3XGG3"/>
<accession>A0A4V3XGG3</accession>
<evidence type="ECO:0000256" key="7">
    <source>
        <dbReference type="ARBA" id="ARBA00023242"/>
    </source>
</evidence>
<dbReference type="InterPro" id="IPR018222">
    <property type="entry name" value="Nuclear_transport_factor_2_euk"/>
</dbReference>